<proteinExistence type="predicted"/>
<evidence type="ECO:0000313" key="2">
    <source>
        <dbReference type="EMBL" id="AOW02793.1"/>
    </source>
</evidence>
<dbReference type="RefSeq" id="XP_068138454.1">
    <property type="nucleotide sequence ID" value="XM_068282353.1"/>
</dbReference>
<dbReference type="AlphaFoldDB" id="A0A1D8NAZ5"/>
<gene>
    <name evidence="2" type="ORF">YALI1_C18391g</name>
</gene>
<dbReference type="Proteomes" id="UP000182444">
    <property type="component" value="Chromosome 1C"/>
</dbReference>
<sequence>MEVFGFRELIYKTADALPPVVAPPSPGPVVTVAAPSSLLHLSQTVWLRRSRPGFHRSKNTTTTDMDKGDEDTLSGDYFTGTTTIHGH</sequence>
<dbReference type="VEuPathDB" id="FungiDB:YALI1_C18391g"/>
<dbReference type="EMBL" id="CP017555">
    <property type="protein sequence ID" value="AOW02793.1"/>
    <property type="molecule type" value="Genomic_DNA"/>
</dbReference>
<feature type="region of interest" description="Disordered" evidence="1">
    <location>
        <begin position="52"/>
        <end position="87"/>
    </location>
</feature>
<name>A0A1D8NAZ5_YARLL</name>
<evidence type="ECO:0000256" key="1">
    <source>
        <dbReference type="SAM" id="MobiDB-lite"/>
    </source>
</evidence>
<protein>
    <submittedName>
        <fullName evidence="2">Uncharacterized protein</fullName>
    </submittedName>
</protein>
<evidence type="ECO:0000313" key="3">
    <source>
        <dbReference type="Proteomes" id="UP000182444"/>
    </source>
</evidence>
<organism evidence="2 3">
    <name type="scientific">Yarrowia lipolytica</name>
    <name type="common">Candida lipolytica</name>
    <dbReference type="NCBI Taxonomy" id="4952"/>
    <lineage>
        <taxon>Eukaryota</taxon>
        <taxon>Fungi</taxon>
        <taxon>Dikarya</taxon>
        <taxon>Ascomycota</taxon>
        <taxon>Saccharomycotina</taxon>
        <taxon>Dipodascomycetes</taxon>
        <taxon>Dipodascales</taxon>
        <taxon>Dipodascales incertae sedis</taxon>
        <taxon>Yarrowia</taxon>
    </lineage>
</organism>
<dbReference type="GeneID" id="94582985"/>
<reference evidence="2 3" key="1">
    <citation type="journal article" date="2016" name="PLoS ONE">
        <title>Sequence Assembly of Yarrowia lipolytica Strain W29/CLIB89 Shows Transposable Element Diversity.</title>
        <authorList>
            <person name="Magnan C."/>
            <person name="Yu J."/>
            <person name="Chang I."/>
            <person name="Jahn E."/>
            <person name="Kanomata Y."/>
            <person name="Wu J."/>
            <person name="Zeller M."/>
            <person name="Oakes M."/>
            <person name="Baldi P."/>
            <person name="Sandmeyer S."/>
        </authorList>
    </citation>
    <scope>NUCLEOTIDE SEQUENCE [LARGE SCALE GENOMIC DNA]</scope>
    <source>
        <strain evidence="3">CLIB89(W29)</strain>
    </source>
</reference>
<accession>A0A1D8NAZ5</accession>